<evidence type="ECO:0000256" key="3">
    <source>
        <dbReference type="ARBA" id="ARBA00022723"/>
    </source>
</evidence>
<dbReference type="Pfam" id="PF00111">
    <property type="entry name" value="Fer2"/>
    <property type="match status" value="1"/>
</dbReference>
<keyword evidence="6" id="KW-0411">Iron-sulfur</keyword>
<organism evidence="9 10">
    <name type="scientific">Caldimonas thermodepolymerans</name>
    <dbReference type="NCBI Taxonomy" id="215580"/>
    <lineage>
        <taxon>Bacteria</taxon>
        <taxon>Pseudomonadati</taxon>
        <taxon>Pseudomonadota</taxon>
        <taxon>Betaproteobacteria</taxon>
        <taxon>Burkholderiales</taxon>
        <taxon>Sphaerotilaceae</taxon>
        <taxon>Caldimonas</taxon>
    </lineage>
</organism>
<gene>
    <name evidence="9" type="ORF">EV676_103360</name>
</gene>
<dbReference type="EMBL" id="SLXF01000003">
    <property type="protein sequence ID" value="TCP08327.1"/>
    <property type="molecule type" value="Genomic_DNA"/>
</dbReference>
<evidence type="ECO:0000256" key="4">
    <source>
        <dbReference type="ARBA" id="ARBA00023002"/>
    </source>
</evidence>
<dbReference type="CDD" id="cd06185">
    <property type="entry name" value="PDR_like"/>
    <property type="match status" value="1"/>
</dbReference>
<evidence type="ECO:0000259" key="8">
    <source>
        <dbReference type="PROSITE" id="PS51384"/>
    </source>
</evidence>
<dbReference type="PROSITE" id="PS00197">
    <property type="entry name" value="2FE2S_FER_1"/>
    <property type="match status" value="1"/>
</dbReference>
<evidence type="ECO:0000256" key="5">
    <source>
        <dbReference type="ARBA" id="ARBA00023004"/>
    </source>
</evidence>
<dbReference type="Gene3D" id="2.40.30.10">
    <property type="entry name" value="Translation factors"/>
    <property type="match status" value="1"/>
</dbReference>
<feature type="domain" description="2Fe-2S ferredoxin-type" evidence="7">
    <location>
        <begin position="226"/>
        <end position="311"/>
    </location>
</feature>
<evidence type="ECO:0000256" key="1">
    <source>
        <dbReference type="ARBA" id="ARBA00022630"/>
    </source>
</evidence>
<dbReference type="PROSITE" id="PS51085">
    <property type="entry name" value="2FE2S_FER_2"/>
    <property type="match status" value="1"/>
</dbReference>
<dbReference type="PANTHER" id="PTHR47354">
    <property type="entry name" value="NADH OXIDOREDUCTASE HCR"/>
    <property type="match status" value="1"/>
</dbReference>
<dbReference type="GO" id="GO:0046872">
    <property type="term" value="F:metal ion binding"/>
    <property type="evidence" value="ECO:0007669"/>
    <property type="project" value="UniProtKB-KW"/>
</dbReference>
<feature type="domain" description="FAD-binding FR-type" evidence="8">
    <location>
        <begin position="1"/>
        <end position="102"/>
    </location>
</feature>
<dbReference type="Pfam" id="PF00175">
    <property type="entry name" value="NAD_binding_1"/>
    <property type="match status" value="1"/>
</dbReference>
<dbReference type="InterPro" id="IPR039261">
    <property type="entry name" value="FNR_nucleotide-bd"/>
</dbReference>
<dbReference type="GO" id="GO:0051537">
    <property type="term" value="F:2 iron, 2 sulfur cluster binding"/>
    <property type="evidence" value="ECO:0007669"/>
    <property type="project" value="UniProtKB-KW"/>
</dbReference>
<proteinExistence type="predicted"/>
<dbReference type="SUPFAM" id="SSF52343">
    <property type="entry name" value="Ferredoxin reductase-like, C-terminal NADP-linked domain"/>
    <property type="match status" value="1"/>
</dbReference>
<dbReference type="AlphaFoldDB" id="A0AA46DEP9"/>
<dbReference type="InterPro" id="IPR017938">
    <property type="entry name" value="Riboflavin_synthase-like_b-brl"/>
</dbReference>
<name>A0AA46DEP9_9BURK</name>
<evidence type="ECO:0000313" key="9">
    <source>
        <dbReference type="EMBL" id="TCP08327.1"/>
    </source>
</evidence>
<dbReference type="CDD" id="cd00207">
    <property type="entry name" value="fer2"/>
    <property type="match status" value="1"/>
</dbReference>
<comment type="caution">
    <text evidence="9">The sequence shown here is derived from an EMBL/GenBank/DDBJ whole genome shotgun (WGS) entry which is preliminary data.</text>
</comment>
<dbReference type="GO" id="GO:0016491">
    <property type="term" value="F:oxidoreductase activity"/>
    <property type="evidence" value="ECO:0007669"/>
    <property type="project" value="UniProtKB-KW"/>
</dbReference>
<evidence type="ECO:0000256" key="6">
    <source>
        <dbReference type="ARBA" id="ARBA00023014"/>
    </source>
</evidence>
<keyword evidence="5" id="KW-0408">Iron</keyword>
<dbReference type="SUPFAM" id="SSF54292">
    <property type="entry name" value="2Fe-2S ferredoxin-like"/>
    <property type="match status" value="1"/>
</dbReference>
<dbReference type="RefSeq" id="WP_243654576.1">
    <property type="nucleotide sequence ID" value="NZ_CP110416.1"/>
</dbReference>
<dbReference type="SUPFAM" id="SSF63380">
    <property type="entry name" value="Riboflavin synthase domain-like"/>
    <property type="match status" value="1"/>
</dbReference>
<dbReference type="InterPro" id="IPR012675">
    <property type="entry name" value="Beta-grasp_dom_sf"/>
</dbReference>
<evidence type="ECO:0000259" key="7">
    <source>
        <dbReference type="PROSITE" id="PS51085"/>
    </source>
</evidence>
<dbReference type="Proteomes" id="UP000294772">
    <property type="component" value="Unassembled WGS sequence"/>
</dbReference>
<dbReference type="InterPro" id="IPR017927">
    <property type="entry name" value="FAD-bd_FR_type"/>
</dbReference>
<dbReference type="Gene3D" id="3.40.50.80">
    <property type="entry name" value="Nucleotide-binding domain of ferredoxin-NADP reductase (FNR) module"/>
    <property type="match status" value="1"/>
</dbReference>
<dbReference type="Gene3D" id="3.10.20.30">
    <property type="match status" value="1"/>
</dbReference>
<evidence type="ECO:0000313" key="10">
    <source>
        <dbReference type="Proteomes" id="UP000294772"/>
    </source>
</evidence>
<keyword evidence="1" id="KW-0285">Flavoprotein</keyword>
<evidence type="ECO:0000256" key="2">
    <source>
        <dbReference type="ARBA" id="ARBA00022714"/>
    </source>
</evidence>
<reference evidence="9 10" key="1">
    <citation type="submission" date="2019-03" db="EMBL/GenBank/DDBJ databases">
        <title>Genomic Encyclopedia of Type Strains, Phase IV (KMG-IV): sequencing the most valuable type-strain genomes for metagenomic binning, comparative biology and taxonomic classification.</title>
        <authorList>
            <person name="Goeker M."/>
        </authorList>
    </citation>
    <scope>NUCLEOTIDE SEQUENCE [LARGE SCALE GENOMIC DNA]</scope>
    <source>
        <strain evidence="9 10">DSM 15264</strain>
    </source>
</reference>
<keyword evidence="3" id="KW-0479">Metal-binding</keyword>
<protein>
    <submittedName>
        <fullName evidence="9">Vanillate O-demethylase ferredoxin subunit</fullName>
    </submittedName>
</protein>
<keyword evidence="2" id="KW-0001">2Fe-2S</keyword>
<dbReference type="InterPro" id="IPR050415">
    <property type="entry name" value="MRET"/>
</dbReference>
<dbReference type="InterPro" id="IPR001041">
    <property type="entry name" value="2Fe-2S_ferredoxin-type"/>
</dbReference>
<keyword evidence="4" id="KW-0560">Oxidoreductase</keyword>
<dbReference type="PRINTS" id="PR00409">
    <property type="entry name" value="PHDIOXRDTASE"/>
</dbReference>
<dbReference type="InterPro" id="IPR036010">
    <property type="entry name" value="2Fe-2S_ferredoxin-like_sf"/>
</dbReference>
<dbReference type="PANTHER" id="PTHR47354:SF1">
    <property type="entry name" value="CARNITINE MONOOXYGENASE REDUCTASE SUBUNIT"/>
    <property type="match status" value="1"/>
</dbReference>
<sequence>MSMQARIRSVRYEAEGILSFRLEPMPGAEFPPFTAGAHIDVTLGQRLVRSYSLLNDPAQRNVYEIAVQLDPGSRGGSRLIHAQWRAGQVIEISEPRNHFPLVEDARHSVLIAGGIGITPMLAMAARLTALDRSWSMHYAVRTRARAAFLDRLGAWPAVRLTVDDEPDTPRLDLAALLRDVPANAHVYCCGPAPMLDAFRRLGAGLGSRLHFEAFSSDAEAAVEGGYVVRLARSGRSVEVPCGKTMLDALLDAGVDVPFACSEGICGTCRIGVLDGTPDHRDQFLSAEEKAANDSIMVCCSGARTATITLDL</sequence>
<dbReference type="PROSITE" id="PS51384">
    <property type="entry name" value="FAD_FR"/>
    <property type="match status" value="1"/>
</dbReference>
<dbReference type="InterPro" id="IPR006058">
    <property type="entry name" value="2Fe2S_fd_BS"/>
</dbReference>
<dbReference type="InterPro" id="IPR001433">
    <property type="entry name" value="OxRdtase_FAD/NAD-bd"/>
</dbReference>
<accession>A0AA46DEP9</accession>